<name>A0A0A9HNB2_ARUDO</name>
<dbReference type="EMBL" id="GBRH01163508">
    <property type="protein sequence ID" value="JAE34388.1"/>
    <property type="molecule type" value="Transcribed_RNA"/>
</dbReference>
<reference evidence="1" key="1">
    <citation type="submission" date="2014-09" db="EMBL/GenBank/DDBJ databases">
        <authorList>
            <person name="Magalhaes I.L.F."/>
            <person name="Oliveira U."/>
            <person name="Santos F.R."/>
            <person name="Vidigal T.H.D.A."/>
            <person name="Brescovit A.D."/>
            <person name="Santos A.J."/>
        </authorList>
    </citation>
    <scope>NUCLEOTIDE SEQUENCE</scope>
    <source>
        <tissue evidence="1">Shoot tissue taken approximately 20 cm above the soil surface</tissue>
    </source>
</reference>
<organism evidence="1">
    <name type="scientific">Arundo donax</name>
    <name type="common">Giant reed</name>
    <name type="synonym">Donax arundinaceus</name>
    <dbReference type="NCBI Taxonomy" id="35708"/>
    <lineage>
        <taxon>Eukaryota</taxon>
        <taxon>Viridiplantae</taxon>
        <taxon>Streptophyta</taxon>
        <taxon>Embryophyta</taxon>
        <taxon>Tracheophyta</taxon>
        <taxon>Spermatophyta</taxon>
        <taxon>Magnoliopsida</taxon>
        <taxon>Liliopsida</taxon>
        <taxon>Poales</taxon>
        <taxon>Poaceae</taxon>
        <taxon>PACMAD clade</taxon>
        <taxon>Arundinoideae</taxon>
        <taxon>Arundineae</taxon>
        <taxon>Arundo</taxon>
    </lineage>
</organism>
<dbReference type="AlphaFoldDB" id="A0A0A9HNB2"/>
<sequence length="65" mass="7573">MKQKQNTTVCLWSQPFRSSSRIYICNEALIYCFIYQTILSPTKKKIQITPLLESNDANHSELYAT</sequence>
<evidence type="ECO:0000313" key="1">
    <source>
        <dbReference type="EMBL" id="JAE34388.1"/>
    </source>
</evidence>
<accession>A0A0A9HNB2</accession>
<proteinExistence type="predicted"/>
<reference evidence="1" key="2">
    <citation type="journal article" date="2015" name="Data Brief">
        <title>Shoot transcriptome of the giant reed, Arundo donax.</title>
        <authorList>
            <person name="Barrero R.A."/>
            <person name="Guerrero F.D."/>
            <person name="Moolhuijzen P."/>
            <person name="Goolsby J.A."/>
            <person name="Tidwell J."/>
            <person name="Bellgard S.E."/>
            <person name="Bellgard M.I."/>
        </authorList>
    </citation>
    <scope>NUCLEOTIDE SEQUENCE</scope>
    <source>
        <tissue evidence="1">Shoot tissue taken approximately 20 cm above the soil surface</tissue>
    </source>
</reference>
<protein>
    <submittedName>
        <fullName evidence="1">Uncharacterized protein</fullName>
    </submittedName>
</protein>